<dbReference type="EMBL" id="QZVS01000059">
    <property type="protein sequence ID" value="RJT90539.1"/>
    <property type="molecule type" value="Genomic_DNA"/>
</dbReference>
<feature type="transmembrane region" description="Helical" evidence="1">
    <location>
        <begin position="224"/>
        <end position="245"/>
    </location>
</feature>
<evidence type="ECO:0000256" key="2">
    <source>
        <dbReference type="SAM" id="MobiDB-lite"/>
    </source>
</evidence>
<proteinExistence type="inferred from homology"/>
<dbReference type="OrthoDB" id="3266379at2"/>
<keyword evidence="4" id="KW-1185">Reference proteome</keyword>
<feature type="compositionally biased region" description="Low complexity" evidence="2">
    <location>
        <begin position="262"/>
        <end position="271"/>
    </location>
</feature>
<protein>
    <recommendedName>
        <fullName evidence="1">SURF1-like protein</fullName>
    </recommendedName>
</protein>
<keyword evidence="1" id="KW-1133">Transmembrane helix</keyword>
<dbReference type="InterPro" id="IPR002994">
    <property type="entry name" value="Surf1/Shy1"/>
</dbReference>
<feature type="region of interest" description="Disordered" evidence="2">
    <location>
        <begin position="262"/>
        <end position="292"/>
    </location>
</feature>
<keyword evidence="1" id="KW-1003">Cell membrane</keyword>
<name>A0A3A5MRU0_9MICO</name>
<dbReference type="Pfam" id="PF02104">
    <property type="entry name" value="SURF1"/>
    <property type="match status" value="1"/>
</dbReference>
<reference evidence="3 4" key="1">
    <citation type="submission" date="2018-09" db="EMBL/GenBank/DDBJ databases">
        <title>Novel species of Cryobacterium.</title>
        <authorList>
            <person name="Liu Q."/>
            <person name="Xin Y.-H."/>
        </authorList>
    </citation>
    <scope>NUCLEOTIDE SEQUENCE [LARGE SCALE GENOMIC DNA]</scope>
    <source>
        <strain evidence="3 4">Hh39</strain>
    </source>
</reference>
<dbReference type="AlphaFoldDB" id="A0A3A5MRU0"/>
<comment type="caution">
    <text evidence="3">The sequence shown here is derived from an EMBL/GenBank/DDBJ whole genome shotgun (WGS) entry which is preliminary data.</text>
</comment>
<evidence type="ECO:0000256" key="1">
    <source>
        <dbReference type="RuleBase" id="RU363076"/>
    </source>
</evidence>
<evidence type="ECO:0000313" key="3">
    <source>
        <dbReference type="EMBL" id="RJT90539.1"/>
    </source>
</evidence>
<comment type="caution">
    <text evidence="1">Lacks conserved residue(s) required for the propagation of feature annotation.</text>
</comment>
<organism evidence="3 4">
    <name type="scientific">Cryobacterium melibiosiphilum</name>
    <dbReference type="NCBI Taxonomy" id="995039"/>
    <lineage>
        <taxon>Bacteria</taxon>
        <taxon>Bacillati</taxon>
        <taxon>Actinomycetota</taxon>
        <taxon>Actinomycetes</taxon>
        <taxon>Micrococcales</taxon>
        <taxon>Microbacteriaceae</taxon>
        <taxon>Cryobacterium</taxon>
    </lineage>
</organism>
<keyword evidence="1" id="KW-0812">Transmembrane</keyword>
<dbReference type="Proteomes" id="UP000272015">
    <property type="component" value="Unassembled WGS sequence"/>
</dbReference>
<feature type="compositionally biased region" description="Low complexity" evidence="2">
    <location>
        <begin position="281"/>
        <end position="292"/>
    </location>
</feature>
<dbReference type="GO" id="GO:0005886">
    <property type="term" value="C:plasma membrane"/>
    <property type="evidence" value="ECO:0007669"/>
    <property type="project" value="UniProtKB-SubCell"/>
</dbReference>
<comment type="subcellular location">
    <subcellularLocation>
        <location evidence="1">Cell membrane</location>
        <topology evidence="1">Multi-pass membrane protein</topology>
    </subcellularLocation>
</comment>
<keyword evidence="1" id="KW-0472">Membrane</keyword>
<comment type="similarity">
    <text evidence="1">Belongs to the SURF1 family.</text>
</comment>
<evidence type="ECO:0000313" key="4">
    <source>
        <dbReference type="Proteomes" id="UP000272015"/>
    </source>
</evidence>
<sequence length="292" mass="31031">MIRMMVRPRWVLALLLALAIAAAFAVLGHWQLERAIASGVVVERTTELVTPLTEVVQPDGPVTQIATGQMVTTGGYYVAGDEELIGQRFNGETLGYWVVSHFVTADGSSIAVARGWAEDEGDARAALAALSSAADTATLDGAPDNYAPTTLTGRFLPGEAPELPDKEAGDPYAMNTVSPAALINLWADFTDQSVYFGYIVDAEAATGLAVIDSPIPVVEKELNWLNIFYAIEWAVFAGFAVYIWYRLVRDAVEREEEDAAEAAAAAAAAGEPDVDDAPRSALHPANAHAPAP</sequence>
<gene>
    <name evidence="3" type="ORF">D6T64_03825</name>
</gene>
<dbReference type="PROSITE" id="PS50895">
    <property type="entry name" value="SURF1"/>
    <property type="match status" value="1"/>
</dbReference>
<accession>A0A3A5MRU0</accession>